<reference evidence="2 3" key="1">
    <citation type="submission" date="2024-06" db="EMBL/GenBank/DDBJ databases">
        <title>The Natural Products Discovery Center: Release of the First 8490 Sequenced Strains for Exploring Actinobacteria Biosynthetic Diversity.</title>
        <authorList>
            <person name="Kalkreuter E."/>
            <person name="Kautsar S.A."/>
            <person name="Yang D."/>
            <person name="Bader C.D."/>
            <person name="Teijaro C.N."/>
            <person name="Fluegel L."/>
            <person name="Davis C.M."/>
            <person name="Simpson J.R."/>
            <person name="Lauterbach L."/>
            <person name="Steele A.D."/>
            <person name="Gui C."/>
            <person name="Meng S."/>
            <person name="Li G."/>
            <person name="Viehrig K."/>
            <person name="Ye F."/>
            <person name="Su P."/>
            <person name="Kiefer A.F."/>
            <person name="Nichols A."/>
            <person name="Cepeda A.J."/>
            <person name="Yan W."/>
            <person name="Fan B."/>
            <person name="Jiang Y."/>
            <person name="Adhikari A."/>
            <person name="Zheng C.-J."/>
            <person name="Schuster L."/>
            <person name="Cowan T.M."/>
            <person name="Smanski M.J."/>
            <person name="Chevrette M.G."/>
            <person name="De Carvalho L.P.S."/>
            <person name="Shen B."/>
        </authorList>
    </citation>
    <scope>NUCLEOTIDE SEQUENCE [LARGE SCALE GENOMIC DNA]</scope>
    <source>
        <strain evidence="2 3">NPDC006337</strain>
    </source>
</reference>
<sequence length="155" mass="16448">MGDLTSPTRLRRHRPPRAALVLVVAMVPLSLAGCTADAPSARERARAATDALCEDLGALRMDAGRMAGLGPRSRGRDELRDLREDVAHDLDLVTHSARGVRRARTRAVSDAYQQVARAIDGVPGGATGAQAGRHIRPQLEALDRAIAASQASVKC</sequence>
<dbReference type="RefSeq" id="WP_064072676.1">
    <property type="nucleotide sequence ID" value="NZ_JBEXZM010000053.1"/>
</dbReference>
<evidence type="ECO:0008006" key="4">
    <source>
        <dbReference type="Google" id="ProtNLM"/>
    </source>
</evidence>
<evidence type="ECO:0000256" key="1">
    <source>
        <dbReference type="SAM" id="SignalP"/>
    </source>
</evidence>
<dbReference type="EMBL" id="JBEXZR010000007">
    <property type="protein sequence ID" value="MEU0707827.1"/>
    <property type="molecule type" value="Genomic_DNA"/>
</dbReference>
<keyword evidence="1" id="KW-0732">Signal</keyword>
<evidence type="ECO:0000313" key="3">
    <source>
        <dbReference type="Proteomes" id="UP001550378"/>
    </source>
</evidence>
<evidence type="ECO:0000313" key="2">
    <source>
        <dbReference type="EMBL" id="MEU0707827.1"/>
    </source>
</evidence>
<name>A0ABV2W2Q7_9ACTN</name>
<gene>
    <name evidence="2" type="ORF">ABZ508_10700</name>
</gene>
<feature type="chain" id="PRO_5045571423" description="Lipoprotein" evidence="1">
    <location>
        <begin position="33"/>
        <end position="155"/>
    </location>
</feature>
<comment type="caution">
    <text evidence="2">The sequence shown here is derived from an EMBL/GenBank/DDBJ whole genome shotgun (WGS) entry which is preliminary data.</text>
</comment>
<feature type="signal peptide" evidence="1">
    <location>
        <begin position="1"/>
        <end position="32"/>
    </location>
</feature>
<dbReference type="Proteomes" id="UP001550378">
    <property type="component" value="Unassembled WGS sequence"/>
</dbReference>
<proteinExistence type="predicted"/>
<keyword evidence="3" id="KW-1185">Reference proteome</keyword>
<organism evidence="2 3">
    <name type="scientific">Streptomyces lavendulocolor</name>
    <dbReference type="NCBI Taxonomy" id="67316"/>
    <lineage>
        <taxon>Bacteria</taxon>
        <taxon>Bacillati</taxon>
        <taxon>Actinomycetota</taxon>
        <taxon>Actinomycetes</taxon>
        <taxon>Kitasatosporales</taxon>
        <taxon>Streptomycetaceae</taxon>
        <taxon>Streptomyces</taxon>
    </lineage>
</organism>
<protein>
    <recommendedName>
        <fullName evidence="4">Lipoprotein</fullName>
    </recommendedName>
</protein>
<accession>A0ABV2W2Q7</accession>